<reference evidence="1 2" key="1">
    <citation type="submission" date="2016-07" db="EMBL/GenBank/DDBJ databases">
        <title>Multiple horizontal gene transfer events from other fungi enriched the ability of initially mycotrophic Trichoderma (Ascomycota) to feed on dead plant biomass.</title>
        <authorList>
            <consortium name="DOE Joint Genome Institute"/>
            <person name="Aerts A."/>
            <person name="Atanasova L."/>
            <person name="Chenthamara K."/>
            <person name="Zhang J."/>
            <person name="Grujic M."/>
            <person name="Henrissat B."/>
            <person name="Kuo A."/>
            <person name="Salamov A."/>
            <person name="Lipzen A."/>
            <person name="Labutti K."/>
            <person name="Barry K."/>
            <person name="Miao Y."/>
            <person name="Rahimi M.J."/>
            <person name="Shen Q."/>
            <person name="Grigoriev I.V."/>
            <person name="Kubicek C.P."/>
            <person name="Druzhinina I.S."/>
        </authorList>
    </citation>
    <scope>NUCLEOTIDE SEQUENCE [LARGE SCALE GENOMIC DNA]</scope>
    <source>
        <strain evidence="1 2">ATCC 18648</strain>
    </source>
</reference>
<organism evidence="1 2">
    <name type="scientific">Trichoderma longibrachiatum ATCC 18648</name>
    <dbReference type="NCBI Taxonomy" id="983965"/>
    <lineage>
        <taxon>Eukaryota</taxon>
        <taxon>Fungi</taxon>
        <taxon>Dikarya</taxon>
        <taxon>Ascomycota</taxon>
        <taxon>Pezizomycotina</taxon>
        <taxon>Sordariomycetes</taxon>
        <taxon>Hypocreomycetidae</taxon>
        <taxon>Hypocreales</taxon>
        <taxon>Hypocreaceae</taxon>
        <taxon>Trichoderma</taxon>
    </lineage>
</organism>
<dbReference type="EMBL" id="KZ679128">
    <property type="protein sequence ID" value="PTB79211.1"/>
    <property type="molecule type" value="Genomic_DNA"/>
</dbReference>
<sequence length="226" mass="25520">MARLKIDELRITNPTMRTFDHEAVIKVDESLDDIDWTSHVTVSLYYRPHASGKASIKLERFDIRNMVGFKNFMQHLLPNEVDIEIETANGLTVTGRSVDEAHELSLNIELSGISKASVKDFYFRLVERTVIIEFNFSSPSPVVLDFGDCEFSLERGGEVLARLDGYFRIGLEDPEVLLQGDAIAADTRFSGFGTLRGVKALEESNTWVAHAIRSFEMSVDLDRKTE</sequence>
<evidence type="ECO:0000313" key="1">
    <source>
        <dbReference type="EMBL" id="PTB79211.1"/>
    </source>
</evidence>
<name>A0A2T4CCA6_TRILO</name>
<keyword evidence="2" id="KW-1185">Reference proteome</keyword>
<dbReference type="AlphaFoldDB" id="A0A2T4CCA6"/>
<proteinExistence type="predicted"/>
<accession>A0A2T4CCA6</accession>
<evidence type="ECO:0000313" key="2">
    <source>
        <dbReference type="Proteomes" id="UP000240760"/>
    </source>
</evidence>
<dbReference type="Proteomes" id="UP000240760">
    <property type="component" value="Unassembled WGS sequence"/>
</dbReference>
<gene>
    <name evidence="1" type="ORF">M440DRAFT_1436548</name>
</gene>
<dbReference type="OrthoDB" id="4899484at2759"/>
<protein>
    <submittedName>
        <fullName evidence="1">Uncharacterized protein</fullName>
    </submittedName>
</protein>